<proteinExistence type="predicted"/>
<dbReference type="HOGENOM" id="CLU_031281_2_2_1"/>
<dbReference type="PANTHER" id="PTHR10900">
    <property type="entry name" value="PERIOSTIN-RELATED"/>
    <property type="match status" value="1"/>
</dbReference>
<evidence type="ECO:0000313" key="3">
    <source>
        <dbReference type="Proteomes" id="UP000030752"/>
    </source>
</evidence>
<dbReference type="STRING" id="1220924.W2SCE7"/>
<organism evidence="2 3">
    <name type="scientific">Cyphellophora europaea (strain CBS 101466)</name>
    <name type="common">Phialophora europaea</name>
    <dbReference type="NCBI Taxonomy" id="1220924"/>
    <lineage>
        <taxon>Eukaryota</taxon>
        <taxon>Fungi</taxon>
        <taxon>Dikarya</taxon>
        <taxon>Ascomycota</taxon>
        <taxon>Pezizomycotina</taxon>
        <taxon>Eurotiomycetes</taxon>
        <taxon>Chaetothyriomycetidae</taxon>
        <taxon>Chaetothyriales</taxon>
        <taxon>Cyphellophoraceae</taxon>
        <taxon>Cyphellophora</taxon>
    </lineage>
</organism>
<dbReference type="InterPro" id="IPR000782">
    <property type="entry name" value="FAS1_domain"/>
</dbReference>
<name>W2SCE7_CYPE1</name>
<dbReference type="PROSITE" id="PS50213">
    <property type="entry name" value="FAS1"/>
    <property type="match status" value="2"/>
</dbReference>
<sequence length="241" mass="24831">MRFSSFISASMATATAQDLISVLQSQPDLSVLFEALQTVPELASTLNGCSNITILAPTDGAFTALLSAPLNAENQALNTKDPNGTINLLSYHVLREPLPSASTPSTPTYVQTLFTSGIPILGSTRTNVTGGQNVQIVSNGSAVQCLSGDLQISPVVEADITIGDIVVHKIDSVLSIPNNITTTGPQVGGTAAVPYIEAAGLAETLDIVPDLTLFVPTNDAVDAIGSVLAGASIEFVAEILQ</sequence>
<protein>
    <recommendedName>
        <fullName evidence="1">FAS1 domain-containing protein</fullName>
    </recommendedName>
</protein>
<dbReference type="SMART" id="SM00554">
    <property type="entry name" value="FAS1"/>
    <property type="match status" value="1"/>
</dbReference>
<dbReference type="InterPro" id="IPR036378">
    <property type="entry name" value="FAS1_dom_sf"/>
</dbReference>
<reference evidence="2 3" key="1">
    <citation type="submission" date="2013-03" db="EMBL/GenBank/DDBJ databases">
        <title>The Genome Sequence of Phialophora europaea CBS 101466.</title>
        <authorList>
            <consortium name="The Broad Institute Genomics Platform"/>
            <person name="Cuomo C."/>
            <person name="de Hoog S."/>
            <person name="Gorbushina A."/>
            <person name="Walker B."/>
            <person name="Young S.K."/>
            <person name="Zeng Q."/>
            <person name="Gargeya S."/>
            <person name="Fitzgerald M."/>
            <person name="Haas B."/>
            <person name="Abouelleil A."/>
            <person name="Allen A.W."/>
            <person name="Alvarado L."/>
            <person name="Arachchi H.M."/>
            <person name="Berlin A.M."/>
            <person name="Chapman S.B."/>
            <person name="Gainer-Dewar J."/>
            <person name="Goldberg J."/>
            <person name="Griggs A."/>
            <person name="Gujja S."/>
            <person name="Hansen M."/>
            <person name="Howarth C."/>
            <person name="Imamovic A."/>
            <person name="Ireland A."/>
            <person name="Larimer J."/>
            <person name="McCowan C."/>
            <person name="Murphy C."/>
            <person name="Pearson M."/>
            <person name="Poon T.W."/>
            <person name="Priest M."/>
            <person name="Roberts A."/>
            <person name="Saif S."/>
            <person name="Shea T."/>
            <person name="Sisk P."/>
            <person name="Sykes S."/>
            <person name="Wortman J."/>
            <person name="Nusbaum C."/>
            <person name="Birren B."/>
        </authorList>
    </citation>
    <scope>NUCLEOTIDE SEQUENCE [LARGE SCALE GENOMIC DNA]</scope>
    <source>
        <strain evidence="2 3">CBS 101466</strain>
    </source>
</reference>
<dbReference type="RefSeq" id="XP_008712441.1">
    <property type="nucleotide sequence ID" value="XM_008714219.1"/>
</dbReference>
<dbReference type="PANTHER" id="PTHR10900:SF77">
    <property type="entry name" value="FI19380P1"/>
    <property type="match status" value="1"/>
</dbReference>
<dbReference type="AlphaFoldDB" id="W2SCE7"/>
<dbReference type="Gene3D" id="2.30.180.10">
    <property type="entry name" value="FAS1 domain"/>
    <property type="match status" value="1"/>
</dbReference>
<dbReference type="SUPFAM" id="SSF82153">
    <property type="entry name" value="FAS1 domain"/>
    <property type="match status" value="2"/>
</dbReference>
<dbReference type="OrthoDB" id="286301at2759"/>
<feature type="domain" description="FAS1" evidence="1">
    <location>
        <begin position="16"/>
        <end position="174"/>
    </location>
</feature>
<dbReference type="Pfam" id="PF02469">
    <property type="entry name" value="Fasciclin"/>
    <property type="match status" value="1"/>
</dbReference>
<feature type="domain" description="FAS1" evidence="1">
    <location>
        <begin position="167"/>
        <end position="241"/>
    </location>
</feature>
<dbReference type="GO" id="GO:0000329">
    <property type="term" value="C:fungal-type vacuole membrane"/>
    <property type="evidence" value="ECO:0007669"/>
    <property type="project" value="TreeGrafter"/>
</dbReference>
<accession>W2SCE7</accession>
<dbReference type="GeneID" id="19976885"/>
<evidence type="ECO:0000259" key="1">
    <source>
        <dbReference type="PROSITE" id="PS50213"/>
    </source>
</evidence>
<dbReference type="EMBL" id="KB822712">
    <property type="protein sequence ID" value="ETN45713.1"/>
    <property type="molecule type" value="Genomic_DNA"/>
</dbReference>
<dbReference type="InParanoid" id="W2SCE7"/>
<dbReference type="InterPro" id="IPR050904">
    <property type="entry name" value="Adhesion/Biosynth-related"/>
</dbReference>
<dbReference type="eggNOG" id="KOG1437">
    <property type="taxonomic scope" value="Eukaryota"/>
</dbReference>
<keyword evidence="3" id="KW-1185">Reference proteome</keyword>
<gene>
    <name evidence="2" type="ORF">HMPREF1541_09546</name>
</gene>
<evidence type="ECO:0000313" key="2">
    <source>
        <dbReference type="EMBL" id="ETN45713.1"/>
    </source>
</evidence>
<dbReference type="VEuPathDB" id="FungiDB:HMPREF1541_09546"/>
<dbReference type="Proteomes" id="UP000030752">
    <property type="component" value="Unassembled WGS sequence"/>
</dbReference>
<dbReference type="GO" id="GO:0016236">
    <property type="term" value="P:macroautophagy"/>
    <property type="evidence" value="ECO:0007669"/>
    <property type="project" value="TreeGrafter"/>
</dbReference>